<gene>
    <name evidence="2" type="ORF">ABHF33_09625</name>
</gene>
<protein>
    <submittedName>
        <fullName evidence="2">Uncharacterized protein</fullName>
    </submittedName>
</protein>
<feature type="transmembrane region" description="Helical" evidence="1">
    <location>
        <begin position="20"/>
        <end position="40"/>
    </location>
</feature>
<evidence type="ECO:0000256" key="1">
    <source>
        <dbReference type="SAM" id="Phobius"/>
    </source>
</evidence>
<keyword evidence="1" id="KW-0812">Transmembrane</keyword>
<keyword evidence="1" id="KW-1133">Transmembrane helix</keyword>
<organism evidence="2">
    <name type="scientific">Chitinibacter mangrovi</name>
    <dbReference type="NCBI Taxonomy" id="3153927"/>
    <lineage>
        <taxon>Bacteria</taxon>
        <taxon>Pseudomonadati</taxon>
        <taxon>Pseudomonadota</taxon>
        <taxon>Betaproteobacteria</taxon>
        <taxon>Neisseriales</taxon>
        <taxon>Chitinibacteraceae</taxon>
        <taxon>Chitinibacter</taxon>
    </lineage>
</organism>
<name>A0AAU7F608_9NEIS</name>
<accession>A0AAU7F608</accession>
<sequence>MSLLMPRVVQLLELVVLVKTTIKFLLGLVLIFLVFAGVIAQRIYTRAIEVSPLGRDIDFNGDSQISFFEAIDGAEIKYSNIIVNGKKCKDYSEPKTGSTWRVICEK</sequence>
<dbReference type="RefSeq" id="WP_348943761.1">
    <property type="nucleotide sequence ID" value="NZ_CP157355.1"/>
</dbReference>
<evidence type="ECO:0000313" key="2">
    <source>
        <dbReference type="EMBL" id="XBL99331.1"/>
    </source>
</evidence>
<dbReference type="KEGG" id="cmav:ABHF33_09625"/>
<keyword evidence="1" id="KW-0472">Membrane</keyword>
<dbReference type="AlphaFoldDB" id="A0AAU7F608"/>
<proteinExistence type="predicted"/>
<dbReference type="EMBL" id="CP157355">
    <property type="protein sequence ID" value="XBL99331.1"/>
    <property type="molecule type" value="Genomic_DNA"/>
</dbReference>
<reference evidence="2" key="1">
    <citation type="submission" date="2024-05" db="EMBL/GenBank/DDBJ databases">
        <authorList>
            <person name="Yang L."/>
            <person name="Pan L."/>
        </authorList>
    </citation>
    <scope>NUCLEOTIDE SEQUENCE</scope>
    <source>
        <strain evidence="2">FCG-7</strain>
    </source>
</reference>